<dbReference type="Proteomes" id="UP000695023">
    <property type="component" value="Unplaced"/>
</dbReference>
<keyword evidence="4" id="KW-1185">Reference proteome</keyword>
<reference evidence="3" key="1">
    <citation type="submission" date="2023-09" db="UniProtKB">
        <authorList>
            <consortium name="Ensembl"/>
        </authorList>
    </citation>
    <scope>IDENTIFICATION</scope>
</reference>
<dbReference type="PANTHER" id="PTHR46599:SF3">
    <property type="entry name" value="PIGGYBAC TRANSPOSABLE ELEMENT-DERIVED PROTEIN 4"/>
    <property type="match status" value="1"/>
</dbReference>
<dbReference type="RefSeq" id="XP_005738076.1">
    <property type="nucleotide sequence ID" value="XM_005738019.1"/>
</dbReference>
<dbReference type="InterPro" id="IPR029526">
    <property type="entry name" value="PGBD"/>
</dbReference>
<evidence type="ECO:0000256" key="1">
    <source>
        <dbReference type="SAM" id="MobiDB-lite"/>
    </source>
</evidence>
<accession>A0A3B4EQ07</accession>
<proteinExistence type="predicted"/>
<dbReference type="GeneTree" id="ENSGT00940000163467"/>
<dbReference type="PANTHER" id="PTHR46599">
    <property type="entry name" value="PIGGYBAC TRANSPOSABLE ELEMENT-DERIVED PROTEIN 4"/>
    <property type="match status" value="1"/>
</dbReference>
<organism evidence="3">
    <name type="scientific">Pundamilia nyererei</name>
    <dbReference type="NCBI Taxonomy" id="303518"/>
    <lineage>
        <taxon>Eukaryota</taxon>
        <taxon>Metazoa</taxon>
        <taxon>Chordata</taxon>
        <taxon>Craniata</taxon>
        <taxon>Vertebrata</taxon>
        <taxon>Euteleostomi</taxon>
        <taxon>Actinopterygii</taxon>
        <taxon>Neopterygii</taxon>
        <taxon>Teleostei</taxon>
        <taxon>Neoteleostei</taxon>
        <taxon>Acanthomorphata</taxon>
        <taxon>Ovalentaria</taxon>
        <taxon>Cichlomorphae</taxon>
        <taxon>Cichliformes</taxon>
        <taxon>Cichlidae</taxon>
        <taxon>African cichlids</taxon>
        <taxon>Pseudocrenilabrinae</taxon>
        <taxon>Haplochromini</taxon>
        <taxon>Pundamilia</taxon>
    </lineage>
</organism>
<feature type="domain" description="PiggyBac transposable element-derived protein" evidence="2">
    <location>
        <begin position="129"/>
        <end position="500"/>
    </location>
</feature>
<dbReference type="AlphaFoldDB" id="A0A3B4EQ07"/>
<dbReference type="OrthoDB" id="118105at2759"/>
<evidence type="ECO:0000313" key="5">
    <source>
        <dbReference type="RefSeq" id="XP_005738076.1"/>
    </source>
</evidence>
<gene>
    <name evidence="5" type="primary">LOC102195620</name>
</gene>
<evidence type="ECO:0000313" key="4">
    <source>
        <dbReference type="Proteomes" id="UP000695023"/>
    </source>
</evidence>
<protein>
    <submittedName>
        <fullName evidence="3 5">PiggyBac transposable element-derived protein 4-like</fullName>
    </submittedName>
</protein>
<reference evidence="5" key="2">
    <citation type="submission" date="2025-04" db="UniProtKB">
        <authorList>
            <consortium name="RefSeq"/>
        </authorList>
    </citation>
    <scope>IDENTIFICATION</scope>
</reference>
<dbReference type="STRING" id="303518.ENSPNYP00000000502"/>
<dbReference type="Ensembl" id="ENSPNYT00000000512.1">
    <property type="protein sequence ID" value="ENSPNYP00000000502.1"/>
    <property type="gene ID" value="ENSPNYG00000000401.1"/>
</dbReference>
<feature type="region of interest" description="Disordered" evidence="1">
    <location>
        <begin position="1"/>
        <end position="108"/>
    </location>
</feature>
<sequence>MATMASDDEAAPELLESEDEGESGAESFLTEDELAYDEGLDPAEDYDGQQDGHTEPCTSGEEDANHSAYCEEDGSSLSVTRGHKRKRSPHSTAKSWKTENDPDICPPPNRFVPARPPGHQLNSNNKHMPLDLFKLFLSNEAISTLCENTNKQAAKNIGKGKKYSWTDLDVPEFLNYVGLTFFFSLVKLDNICDYWKKNTIFSVLFPADVMSQDRYRVISWNIHMSDPEEDVENDRQKGTPQYDHLFRLNPLMDTIKHACNTFYHPRQKLLIDERTIVRKNHAGMIQKGAAKPNKLGFKLFVLSDSSNGYILDFAVYTGKSRFESGTGLAYDSVMTLIKSAHLGSGYNLFLDSFYTSPKLFKDLLSLNVGACGTYRDNRRGCPTTHSNALTKKDPKGTLRWIRKPPVVYVKWKDFCEVSICSTVHQAFSGHTVERRVKSEDGKSTVGFIPCPTPVMEYNKYMGGADMLEQLTQSYSVHHKTSRWYRVLFLHFLQIAATNSFLLHKELCREKHEEPMTHRAFLEELTAQLCGVTVAVPPTKGPSGHLPVPISNQPDASKRASYGRRTCVQCRLIKKEYQSTPWKCRECDVALCLIADRNCFEAWHE</sequence>
<feature type="compositionally biased region" description="Acidic residues" evidence="1">
    <location>
        <begin position="1"/>
        <end position="48"/>
    </location>
</feature>
<dbReference type="Pfam" id="PF13843">
    <property type="entry name" value="DDE_Tnp_1_7"/>
    <property type="match status" value="1"/>
</dbReference>
<name>A0A3B4EQ07_9CICH</name>
<evidence type="ECO:0000313" key="3">
    <source>
        <dbReference type="Ensembl" id="ENSPNYP00000000502.1"/>
    </source>
</evidence>
<dbReference type="GeneID" id="102195620"/>
<evidence type="ECO:0000259" key="2">
    <source>
        <dbReference type="Pfam" id="PF13843"/>
    </source>
</evidence>